<evidence type="ECO:0000313" key="2">
    <source>
        <dbReference type="Proteomes" id="UP000241074"/>
    </source>
</evidence>
<name>A0A2P1PPG9_9GAMM</name>
<protein>
    <submittedName>
        <fullName evidence="1">Uncharacterized protein</fullName>
    </submittedName>
</protein>
<proteinExistence type="predicted"/>
<gene>
    <name evidence="1" type="ORF">C7S18_05765</name>
</gene>
<reference evidence="1 2" key="2">
    <citation type="submission" date="2018-03" db="EMBL/GenBank/DDBJ databases">
        <authorList>
            <person name="Keele B.F."/>
        </authorList>
    </citation>
    <scope>NUCLEOTIDE SEQUENCE [LARGE SCALE GENOMIC DNA]</scope>
    <source>
        <strain evidence="1 2">D13</strain>
    </source>
</reference>
<keyword evidence="2" id="KW-1185">Reference proteome</keyword>
<dbReference type="EMBL" id="CP027860">
    <property type="protein sequence ID" value="AVP96734.1"/>
    <property type="molecule type" value="Genomic_DNA"/>
</dbReference>
<dbReference type="KEGG" id="xba:C7S18_05765"/>
<evidence type="ECO:0000313" key="1">
    <source>
        <dbReference type="EMBL" id="AVP96734.1"/>
    </source>
</evidence>
<organism evidence="1 2">
    <name type="scientific">Ahniella affigens</name>
    <dbReference type="NCBI Taxonomy" id="2021234"/>
    <lineage>
        <taxon>Bacteria</taxon>
        <taxon>Pseudomonadati</taxon>
        <taxon>Pseudomonadota</taxon>
        <taxon>Gammaproteobacteria</taxon>
        <taxon>Lysobacterales</taxon>
        <taxon>Rhodanobacteraceae</taxon>
        <taxon>Ahniella</taxon>
    </lineage>
</organism>
<reference evidence="1 2" key="1">
    <citation type="submission" date="2018-03" db="EMBL/GenBank/DDBJ databases">
        <title>Ahniella affigens gen. nov., sp. nov., a gammaproteobacterium isolated from sandy soil near a stream.</title>
        <authorList>
            <person name="Ko Y."/>
            <person name="Kim J.-H."/>
        </authorList>
    </citation>
    <scope>NUCLEOTIDE SEQUENCE [LARGE SCALE GENOMIC DNA]</scope>
    <source>
        <strain evidence="1 2">D13</strain>
    </source>
</reference>
<sequence>MPHWFEADRWRRRSGQTERGWTQKFLSAIPNAPRPFSVNGLGRRGWRLLGFISQAVRQQQRLVRQLGMHRIESDLWSGAEADQACDRAGNRT</sequence>
<accession>A0A2P1PPG9</accession>
<dbReference type="Proteomes" id="UP000241074">
    <property type="component" value="Chromosome"/>
</dbReference>
<dbReference type="AlphaFoldDB" id="A0A2P1PPG9"/>